<evidence type="ECO:0000313" key="4">
    <source>
        <dbReference type="Proteomes" id="UP001199469"/>
    </source>
</evidence>
<dbReference type="Proteomes" id="UP001199469">
    <property type="component" value="Unassembled WGS sequence"/>
</dbReference>
<accession>A0ABS8P6L9</accession>
<dbReference type="PANTHER" id="PTHR33055:SF15">
    <property type="entry name" value="TRANSPOSASE-RELATED"/>
    <property type="match status" value="1"/>
</dbReference>
<proteinExistence type="predicted"/>
<dbReference type="RefSeq" id="WP_230732098.1">
    <property type="nucleotide sequence ID" value="NZ_JAJNDB010000001.1"/>
</dbReference>
<name>A0ABS8P6L9_9PSEU</name>
<evidence type="ECO:0000256" key="1">
    <source>
        <dbReference type="SAM" id="MobiDB-lite"/>
    </source>
</evidence>
<evidence type="ECO:0000259" key="2">
    <source>
        <dbReference type="Pfam" id="PF02371"/>
    </source>
</evidence>
<feature type="domain" description="Transposase IS116/IS110/IS902 C-terminal" evidence="2">
    <location>
        <begin position="70"/>
        <end position="155"/>
    </location>
</feature>
<dbReference type="InterPro" id="IPR047650">
    <property type="entry name" value="Transpos_IS110"/>
</dbReference>
<feature type="region of interest" description="Disordered" evidence="1">
    <location>
        <begin position="112"/>
        <end position="131"/>
    </location>
</feature>
<evidence type="ECO:0000313" key="3">
    <source>
        <dbReference type="EMBL" id="MCD2193678.1"/>
    </source>
</evidence>
<dbReference type="PANTHER" id="PTHR33055">
    <property type="entry name" value="TRANSPOSASE FOR INSERTION SEQUENCE ELEMENT IS1111A"/>
    <property type="match status" value="1"/>
</dbReference>
<dbReference type="InterPro" id="IPR003346">
    <property type="entry name" value="Transposase_20"/>
</dbReference>
<comment type="caution">
    <text evidence="3">The sequence shown here is derived from an EMBL/GenBank/DDBJ whole genome shotgun (WGS) entry which is preliminary data.</text>
</comment>
<gene>
    <name evidence="3" type="ORF">LQ327_09840</name>
</gene>
<protein>
    <submittedName>
        <fullName evidence="3">Transposase</fullName>
    </submittedName>
</protein>
<dbReference type="EMBL" id="JAJNDB010000001">
    <property type="protein sequence ID" value="MCD2193678.1"/>
    <property type="molecule type" value="Genomic_DNA"/>
</dbReference>
<sequence>MTPKALAQLARGPLRRKLGRLEEAFTGYFTDHHALLPAKMLARVDGLDTDIIELDATIEEMIAPVASAVARLDEIPGARPVAAAIVVSEIGLDLSRFPTAGHLASWAKFTPQTKESAGKNKGQGSTGHRNRYPAKVLGEAAVGAGRTNTFLGERYQRIARRGKKKAIVAVECSILVAVWHLLGDPEAHFVDLGSDFHERRLNPESKKRAHIHQLEALGYTVTLAPTA</sequence>
<organism evidence="3 4">
    <name type="scientific">Actinomycetospora endophytica</name>
    <dbReference type="NCBI Taxonomy" id="2291215"/>
    <lineage>
        <taxon>Bacteria</taxon>
        <taxon>Bacillati</taxon>
        <taxon>Actinomycetota</taxon>
        <taxon>Actinomycetes</taxon>
        <taxon>Pseudonocardiales</taxon>
        <taxon>Pseudonocardiaceae</taxon>
        <taxon>Actinomycetospora</taxon>
    </lineage>
</organism>
<keyword evidence="4" id="KW-1185">Reference proteome</keyword>
<reference evidence="3 4" key="1">
    <citation type="submission" date="2021-11" db="EMBL/GenBank/DDBJ databases">
        <title>Draft genome sequence of Actinomycetospora sp. SF1 isolated from the rhizosphere soil.</title>
        <authorList>
            <person name="Duangmal K."/>
            <person name="Chantavorakit T."/>
        </authorList>
    </citation>
    <scope>NUCLEOTIDE SEQUENCE [LARGE SCALE GENOMIC DNA]</scope>
    <source>
        <strain evidence="3 4">TBRC 5722</strain>
    </source>
</reference>
<dbReference type="Pfam" id="PF02371">
    <property type="entry name" value="Transposase_20"/>
    <property type="match status" value="1"/>
</dbReference>